<sequence>TGQRPYRCAGCGKSFRWRSKLIAHWRGQTGDKPFACAHCAETFRHVSHFFQHRHVHTTESLD</sequence>
<accession>A0A851ZGQ9</accession>
<feature type="domain" description="C2H2-type" evidence="9">
    <location>
        <begin position="34"/>
        <end position="61"/>
    </location>
</feature>
<evidence type="ECO:0000256" key="8">
    <source>
        <dbReference type="PROSITE-ProRule" id="PRU00042"/>
    </source>
</evidence>
<comment type="subcellular location">
    <subcellularLocation>
        <location evidence="1">Nucleus</location>
    </subcellularLocation>
</comment>
<keyword evidence="6" id="KW-0862">Zinc</keyword>
<evidence type="ECO:0000256" key="2">
    <source>
        <dbReference type="ARBA" id="ARBA00006991"/>
    </source>
</evidence>
<dbReference type="GO" id="GO:0008270">
    <property type="term" value="F:zinc ion binding"/>
    <property type="evidence" value="ECO:0007669"/>
    <property type="project" value="UniProtKB-KW"/>
</dbReference>
<evidence type="ECO:0000256" key="3">
    <source>
        <dbReference type="ARBA" id="ARBA00022723"/>
    </source>
</evidence>
<organism evidence="10 11">
    <name type="scientific">Halcyon senegalensis</name>
    <dbReference type="NCBI Taxonomy" id="342381"/>
    <lineage>
        <taxon>Eukaryota</taxon>
        <taxon>Metazoa</taxon>
        <taxon>Chordata</taxon>
        <taxon>Craniata</taxon>
        <taxon>Vertebrata</taxon>
        <taxon>Euteleostomi</taxon>
        <taxon>Archelosauria</taxon>
        <taxon>Archosauria</taxon>
        <taxon>Dinosauria</taxon>
        <taxon>Saurischia</taxon>
        <taxon>Theropoda</taxon>
        <taxon>Coelurosauria</taxon>
        <taxon>Aves</taxon>
        <taxon>Neognathae</taxon>
        <taxon>Neoaves</taxon>
        <taxon>Telluraves</taxon>
        <taxon>Coraciimorphae</taxon>
        <taxon>Coraciiformes</taxon>
        <taxon>Alcedinidae</taxon>
        <taxon>Halcyon</taxon>
    </lineage>
</organism>
<gene>
    <name evidence="10" type="primary">Znf852</name>
    <name evidence="10" type="ORF">HALSEN_R15349</name>
</gene>
<proteinExistence type="inferred from homology"/>
<dbReference type="FunFam" id="3.30.160.60:FF:000446">
    <property type="entry name" value="Zinc finger protein"/>
    <property type="match status" value="1"/>
</dbReference>
<evidence type="ECO:0000313" key="10">
    <source>
        <dbReference type="EMBL" id="NXD89088.1"/>
    </source>
</evidence>
<reference evidence="10" key="1">
    <citation type="submission" date="2019-09" db="EMBL/GenBank/DDBJ databases">
        <title>Bird 10,000 Genomes (B10K) Project - Family phase.</title>
        <authorList>
            <person name="Zhang G."/>
        </authorList>
    </citation>
    <scope>NUCLEOTIDE SEQUENCE</scope>
    <source>
        <strain evidence="10">B10K-DU-024-03</strain>
        <tissue evidence="10">Muscle</tissue>
    </source>
</reference>
<comment type="caution">
    <text evidence="10">The sequence shown here is derived from an EMBL/GenBank/DDBJ whole genome shotgun (WGS) entry which is preliminary data.</text>
</comment>
<comment type="similarity">
    <text evidence="2">Belongs to the krueppel C2H2-type zinc-finger protein family.</text>
</comment>
<feature type="non-terminal residue" evidence="10">
    <location>
        <position position="1"/>
    </location>
</feature>
<keyword evidence="7" id="KW-0539">Nucleus</keyword>
<keyword evidence="5 8" id="KW-0863">Zinc-finger</keyword>
<evidence type="ECO:0000313" key="11">
    <source>
        <dbReference type="Proteomes" id="UP000648918"/>
    </source>
</evidence>
<dbReference type="Gene3D" id="3.30.160.60">
    <property type="entry name" value="Classic Zinc Finger"/>
    <property type="match status" value="2"/>
</dbReference>
<dbReference type="InterPro" id="IPR013087">
    <property type="entry name" value="Znf_C2H2_type"/>
</dbReference>
<dbReference type="SUPFAM" id="SSF57667">
    <property type="entry name" value="beta-beta-alpha zinc fingers"/>
    <property type="match status" value="1"/>
</dbReference>
<dbReference type="AlphaFoldDB" id="A0A851ZGQ9"/>
<keyword evidence="3" id="KW-0479">Metal-binding</keyword>
<dbReference type="PROSITE" id="PS50157">
    <property type="entry name" value="ZINC_FINGER_C2H2_2"/>
    <property type="match status" value="2"/>
</dbReference>
<dbReference type="PANTHER" id="PTHR23226:SF416">
    <property type="entry name" value="FI01424P"/>
    <property type="match status" value="1"/>
</dbReference>
<dbReference type="EMBL" id="WBNJ01003247">
    <property type="protein sequence ID" value="NXD89088.1"/>
    <property type="molecule type" value="Genomic_DNA"/>
</dbReference>
<dbReference type="FunFam" id="3.30.160.60:FF:000135">
    <property type="entry name" value="Zinc finger protein 358"/>
    <property type="match status" value="1"/>
</dbReference>
<dbReference type="GO" id="GO:0005634">
    <property type="term" value="C:nucleus"/>
    <property type="evidence" value="ECO:0007669"/>
    <property type="project" value="UniProtKB-SubCell"/>
</dbReference>
<evidence type="ECO:0000256" key="1">
    <source>
        <dbReference type="ARBA" id="ARBA00004123"/>
    </source>
</evidence>
<dbReference type="GO" id="GO:0000978">
    <property type="term" value="F:RNA polymerase II cis-regulatory region sequence-specific DNA binding"/>
    <property type="evidence" value="ECO:0007669"/>
    <property type="project" value="TreeGrafter"/>
</dbReference>
<dbReference type="OrthoDB" id="654211at2759"/>
<evidence type="ECO:0000256" key="7">
    <source>
        <dbReference type="ARBA" id="ARBA00023242"/>
    </source>
</evidence>
<dbReference type="PROSITE" id="PS00028">
    <property type="entry name" value="ZINC_FINGER_C2H2_1"/>
    <property type="match status" value="1"/>
</dbReference>
<name>A0A851ZGQ9_9AVES</name>
<feature type="domain" description="C2H2-type" evidence="9">
    <location>
        <begin position="6"/>
        <end position="33"/>
    </location>
</feature>
<evidence type="ECO:0000256" key="6">
    <source>
        <dbReference type="ARBA" id="ARBA00022833"/>
    </source>
</evidence>
<dbReference type="InterPro" id="IPR036236">
    <property type="entry name" value="Znf_C2H2_sf"/>
</dbReference>
<feature type="non-terminal residue" evidence="10">
    <location>
        <position position="62"/>
    </location>
</feature>
<keyword evidence="4" id="KW-0677">Repeat</keyword>
<dbReference type="GO" id="GO:0000981">
    <property type="term" value="F:DNA-binding transcription factor activity, RNA polymerase II-specific"/>
    <property type="evidence" value="ECO:0007669"/>
    <property type="project" value="TreeGrafter"/>
</dbReference>
<dbReference type="Pfam" id="PF00096">
    <property type="entry name" value="zf-C2H2"/>
    <property type="match status" value="1"/>
</dbReference>
<keyword evidence="11" id="KW-1185">Reference proteome</keyword>
<evidence type="ECO:0000259" key="9">
    <source>
        <dbReference type="PROSITE" id="PS50157"/>
    </source>
</evidence>
<evidence type="ECO:0000256" key="5">
    <source>
        <dbReference type="ARBA" id="ARBA00022771"/>
    </source>
</evidence>
<evidence type="ECO:0000256" key="4">
    <source>
        <dbReference type="ARBA" id="ARBA00022737"/>
    </source>
</evidence>
<dbReference type="Proteomes" id="UP000648918">
    <property type="component" value="Unassembled WGS sequence"/>
</dbReference>
<protein>
    <submittedName>
        <fullName evidence="10">ZN852 protein</fullName>
    </submittedName>
</protein>
<dbReference type="PANTHER" id="PTHR23226">
    <property type="entry name" value="ZINC FINGER AND SCAN DOMAIN-CONTAINING"/>
    <property type="match status" value="1"/>
</dbReference>